<evidence type="ECO:0000256" key="1">
    <source>
        <dbReference type="ARBA" id="ARBA00004651"/>
    </source>
</evidence>
<keyword evidence="6 7" id="KW-0472">Membrane</keyword>
<dbReference type="Gene3D" id="3.30.240.20">
    <property type="entry name" value="bsu07140 like domains"/>
    <property type="match status" value="2"/>
</dbReference>
<sequence length="241" mass="27646">MEENMLIIIIRSVLLYILIVFALRLMGKKQLAQLQPSELVTTILISNIATLSLEDSTVPMIYGVIPILMIVCMDVFMSFIMLKNSRFRRLVTGTPQIIITDGIIDRKVMKHLRYSVDELMEAMRECMIFDISQVQYAIVETTGKINFYQKSRYRNVENGDVGIQVTNCDPPCLLIKDGEINYPGLRRWNGDEAKLREMIKSMKLDIKDIFLLTDSTDKGIYTVLKSNDKYGTKPICKAEDK</sequence>
<dbReference type="InterPro" id="IPR023090">
    <property type="entry name" value="UPF0702_alpha/beta_dom_sf"/>
</dbReference>
<evidence type="ECO:0000259" key="8">
    <source>
        <dbReference type="Pfam" id="PF04239"/>
    </source>
</evidence>
<comment type="subcellular location">
    <subcellularLocation>
        <location evidence="1">Cell membrane</location>
        <topology evidence="1">Multi-pass membrane protein</topology>
    </subcellularLocation>
</comment>
<keyword evidence="5 7" id="KW-1133">Transmembrane helix</keyword>
<feature type="transmembrane region" description="Helical" evidence="7">
    <location>
        <begin position="6"/>
        <end position="25"/>
    </location>
</feature>
<dbReference type="InterPro" id="IPR007353">
    <property type="entry name" value="DUF421"/>
</dbReference>
<evidence type="ECO:0000256" key="4">
    <source>
        <dbReference type="ARBA" id="ARBA00022692"/>
    </source>
</evidence>
<dbReference type="PANTHER" id="PTHR34582:SF6">
    <property type="entry name" value="UPF0702 TRANSMEMBRANE PROTEIN YCAP"/>
    <property type="match status" value="1"/>
</dbReference>
<proteinExistence type="inferred from homology"/>
<dbReference type="GO" id="GO:0005886">
    <property type="term" value="C:plasma membrane"/>
    <property type="evidence" value="ECO:0007669"/>
    <property type="project" value="UniProtKB-SubCell"/>
</dbReference>
<evidence type="ECO:0000313" key="9">
    <source>
        <dbReference type="EMBL" id="EDS02053.1"/>
    </source>
</evidence>
<gene>
    <name evidence="9" type="ORF">EUBSIR_00046</name>
</gene>
<evidence type="ECO:0000256" key="7">
    <source>
        <dbReference type="SAM" id="Phobius"/>
    </source>
</evidence>
<evidence type="ECO:0000256" key="3">
    <source>
        <dbReference type="ARBA" id="ARBA00022475"/>
    </source>
</evidence>
<keyword evidence="10" id="KW-1185">Reference proteome</keyword>
<keyword evidence="4 7" id="KW-0812">Transmembrane</keyword>
<reference evidence="9" key="2">
    <citation type="submission" date="2014-06" db="EMBL/GenBank/DDBJ databases">
        <title>Draft genome sequence of Eubacterium siraeum (DSM 15702).</title>
        <authorList>
            <person name="Sudarsanam P."/>
            <person name="Ley R."/>
            <person name="Guruge J."/>
            <person name="Turnbaugh P.J."/>
            <person name="Mahowald M."/>
            <person name="Liep D."/>
            <person name="Gordon J."/>
        </authorList>
    </citation>
    <scope>NUCLEOTIDE SEQUENCE</scope>
    <source>
        <strain evidence="9">DSM 15702</strain>
    </source>
</reference>
<dbReference type="Pfam" id="PF04239">
    <property type="entry name" value="DUF421"/>
    <property type="match status" value="1"/>
</dbReference>
<comment type="similarity">
    <text evidence="2">Belongs to the UPF0702 family.</text>
</comment>
<feature type="transmembrane region" description="Helical" evidence="7">
    <location>
        <begin position="59"/>
        <end position="82"/>
    </location>
</feature>
<name>B0MJS1_9FIRM</name>
<organism evidence="9 10">
    <name type="scientific">[Eubacterium] siraeum DSM 15702</name>
    <dbReference type="NCBI Taxonomy" id="428128"/>
    <lineage>
        <taxon>Bacteria</taxon>
        <taxon>Bacillati</taxon>
        <taxon>Bacillota</taxon>
        <taxon>Clostridia</taxon>
        <taxon>Eubacteriales</taxon>
        <taxon>Oscillospiraceae</taxon>
        <taxon>Oscillospiraceae incertae sedis</taxon>
    </lineage>
</organism>
<keyword evidence="3" id="KW-1003">Cell membrane</keyword>
<dbReference type="PANTHER" id="PTHR34582">
    <property type="entry name" value="UPF0702 TRANSMEMBRANE PROTEIN YCAP"/>
    <property type="match status" value="1"/>
</dbReference>
<evidence type="ECO:0000256" key="2">
    <source>
        <dbReference type="ARBA" id="ARBA00006448"/>
    </source>
</evidence>
<dbReference type="AlphaFoldDB" id="B0MJS1"/>
<dbReference type="EMBL" id="ABCA03000016">
    <property type="protein sequence ID" value="EDS02053.1"/>
    <property type="molecule type" value="Genomic_DNA"/>
</dbReference>
<feature type="domain" description="YetF C-terminal" evidence="8">
    <location>
        <begin position="83"/>
        <end position="212"/>
    </location>
</feature>
<evidence type="ECO:0000256" key="6">
    <source>
        <dbReference type="ARBA" id="ARBA00023136"/>
    </source>
</evidence>
<comment type="caution">
    <text evidence="9">The sequence shown here is derived from an EMBL/GenBank/DDBJ whole genome shotgun (WGS) entry which is preliminary data.</text>
</comment>
<reference evidence="9" key="1">
    <citation type="submission" date="2007-10" db="EMBL/GenBank/DDBJ databases">
        <authorList>
            <person name="Fulton L."/>
            <person name="Clifton S."/>
            <person name="Fulton B."/>
            <person name="Xu J."/>
            <person name="Minx P."/>
            <person name="Pepin K.H."/>
            <person name="Johnson M."/>
            <person name="Thiruvilangam P."/>
            <person name="Bhonagiri V."/>
            <person name="Nash W.E."/>
            <person name="Mardis E.R."/>
            <person name="Wilson R.K."/>
        </authorList>
    </citation>
    <scope>NUCLEOTIDE SEQUENCE [LARGE SCALE GENOMIC DNA]</scope>
    <source>
        <strain evidence="9">DSM 15702</strain>
    </source>
</reference>
<accession>B0MJS1</accession>
<evidence type="ECO:0000313" key="10">
    <source>
        <dbReference type="Proteomes" id="UP000005326"/>
    </source>
</evidence>
<protein>
    <recommendedName>
        <fullName evidence="8">YetF C-terminal domain-containing protein</fullName>
    </recommendedName>
</protein>
<evidence type="ECO:0000256" key="5">
    <source>
        <dbReference type="ARBA" id="ARBA00022989"/>
    </source>
</evidence>
<dbReference type="Proteomes" id="UP000005326">
    <property type="component" value="Unassembled WGS sequence"/>
</dbReference>